<dbReference type="Ensembl" id="ENSXCOT00000003739.1">
    <property type="protein sequence ID" value="ENSXCOP00000003699.1"/>
    <property type="gene ID" value="ENSXCOG00000002900.1"/>
</dbReference>
<proteinExistence type="predicted"/>
<name>A0A3B5L7D6_9TELE</name>
<accession>A0A3B5L7D6</accession>
<keyword evidence="2" id="KW-1185">Reference proteome</keyword>
<reference evidence="1" key="2">
    <citation type="submission" date="2025-09" db="UniProtKB">
        <authorList>
            <consortium name="Ensembl"/>
        </authorList>
    </citation>
    <scope>IDENTIFICATION</scope>
</reference>
<reference evidence="1" key="1">
    <citation type="submission" date="2025-08" db="UniProtKB">
        <authorList>
            <consortium name="Ensembl"/>
        </authorList>
    </citation>
    <scope>IDENTIFICATION</scope>
</reference>
<dbReference type="STRING" id="32473.ENSXCOP00000003699"/>
<dbReference type="AlphaFoldDB" id="A0A3B5L7D6"/>
<evidence type="ECO:0000313" key="2">
    <source>
        <dbReference type="Proteomes" id="UP000261380"/>
    </source>
</evidence>
<dbReference type="Proteomes" id="UP000261380">
    <property type="component" value="Unplaced"/>
</dbReference>
<protein>
    <submittedName>
        <fullName evidence="1">Uncharacterized protein</fullName>
    </submittedName>
</protein>
<evidence type="ECO:0000313" key="1">
    <source>
        <dbReference type="Ensembl" id="ENSXCOP00000003699.1"/>
    </source>
</evidence>
<sequence length="118" mass="13806">ISDTLMLLQRLPSQLTPYTILNISHFIFMIKCYGSSIMLWEYFSSAGTANLVRVDGKMKLNKGQSWRTLLGKQMITYQKENNSKHITRKIINWFRSRFILQPSIPRREGSCPLRPKLN</sequence>
<organism evidence="1 2">
    <name type="scientific">Xiphophorus couchianus</name>
    <name type="common">Monterrey platyfish</name>
    <dbReference type="NCBI Taxonomy" id="32473"/>
    <lineage>
        <taxon>Eukaryota</taxon>
        <taxon>Metazoa</taxon>
        <taxon>Chordata</taxon>
        <taxon>Craniata</taxon>
        <taxon>Vertebrata</taxon>
        <taxon>Euteleostomi</taxon>
        <taxon>Actinopterygii</taxon>
        <taxon>Neopterygii</taxon>
        <taxon>Teleostei</taxon>
        <taxon>Neoteleostei</taxon>
        <taxon>Acanthomorphata</taxon>
        <taxon>Ovalentaria</taxon>
        <taxon>Atherinomorphae</taxon>
        <taxon>Cyprinodontiformes</taxon>
        <taxon>Poeciliidae</taxon>
        <taxon>Poeciliinae</taxon>
        <taxon>Xiphophorus</taxon>
    </lineage>
</organism>